<evidence type="ECO:0000313" key="2">
    <source>
        <dbReference type="Proteomes" id="UP000012179"/>
    </source>
</evidence>
<dbReference type="SUPFAM" id="SSF48056">
    <property type="entry name" value="Di-copper centre-containing domain"/>
    <property type="match status" value="1"/>
</dbReference>
<accession>A0A1W6STF5</accession>
<dbReference type="EMBL" id="CP021106">
    <property type="protein sequence ID" value="ARO89080.1"/>
    <property type="molecule type" value="Genomic_DNA"/>
</dbReference>
<proteinExistence type="predicted"/>
<dbReference type="OrthoDB" id="118775at2"/>
<name>A0A1W6STF5_9PROT</name>
<dbReference type="eggNOG" id="ENOG502ZA22">
    <property type="taxonomic scope" value="Bacteria"/>
</dbReference>
<dbReference type="Proteomes" id="UP000012179">
    <property type="component" value="Chromosome"/>
</dbReference>
<dbReference type="KEGG" id="nlc:EBAPG3_008605"/>
<keyword evidence="2" id="KW-1185">Reference proteome</keyword>
<dbReference type="Gene3D" id="1.10.1280.10">
    <property type="entry name" value="Di-copper center containing domain from catechol oxidase"/>
    <property type="match status" value="1"/>
</dbReference>
<organism evidence="1 2">
    <name type="scientific">Nitrosospira lacus</name>
    <dbReference type="NCBI Taxonomy" id="1288494"/>
    <lineage>
        <taxon>Bacteria</taxon>
        <taxon>Pseudomonadati</taxon>
        <taxon>Pseudomonadota</taxon>
        <taxon>Betaproteobacteria</taxon>
        <taxon>Nitrosomonadales</taxon>
        <taxon>Nitrosomonadaceae</taxon>
        <taxon>Nitrosospira</taxon>
    </lineage>
</organism>
<evidence type="ECO:0000313" key="1">
    <source>
        <dbReference type="EMBL" id="ARO89080.1"/>
    </source>
</evidence>
<evidence type="ECO:0008006" key="3">
    <source>
        <dbReference type="Google" id="ProtNLM"/>
    </source>
</evidence>
<dbReference type="InterPro" id="IPR008922">
    <property type="entry name" value="Di-copper_centre_dom_sf"/>
</dbReference>
<reference evidence="1 2" key="1">
    <citation type="journal article" date="2015" name="Int. J. Syst. Evol. Microbiol.">
        <title>Nitrosospira lacus sp. nov., a psychrotolerant, ammonia-oxidizing bacterium from sandy lake sediment.</title>
        <authorList>
            <person name="Urakawa H."/>
            <person name="Garcia J.C."/>
            <person name="Nielsen J.L."/>
            <person name="Le V.Q."/>
            <person name="Kozlowski J.A."/>
            <person name="Stein L.Y."/>
            <person name="Lim C.K."/>
            <person name="Pommerening-Roser A."/>
            <person name="Martens-Habbena W."/>
            <person name="Stahl D.A."/>
            <person name="Klotz M.G."/>
        </authorList>
    </citation>
    <scope>NUCLEOTIDE SEQUENCE [LARGE SCALE GENOMIC DNA]</scope>
    <source>
        <strain evidence="1 2">APG3</strain>
    </source>
</reference>
<dbReference type="RefSeq" id="WP_051049019.1">
    <property type="nucleotide sequence ID" value="NZ_CP021106.3"/>
</dbReference>
<sequence length="307" mass="35214">MMASREHRMHHWLWHEVRNNWHQYPRDIQQKIDELGWRPPRPVLDEGGNPNLENDSGEDFLYMHRQMIGDVNATLKQVGDPGYPRVQGWLEVPPPGDASYPVPPAWFDPGGQGQAPFANLERIKSNMFYEKRFRFWQKAFTDPVFLRSVTLGKLGVLIEMTIHNAMHMRWAASTGTVRPDPLQATGDIDPTRGEVIGVEWDDPRYDFLGDTYSSHVNPIFWKLHGWIDDRVEGWKIANGVYGNNFWKGTWIGKMPGHAEMVAPHALHEGPEHVVSPMAESQQVANLIAQTGVFHNNPFMPSFSMEAW</sequence>
<protein>
    <recommendedName>
        <fullName evidence="3">Tat pathway signal protein</fullName>
    </recommendedName>
</protein>
<dbReference type="AlphaFoldDB" id="A0A1W6STF5"/>
<gene>
    <name evidence="1" type="ORF">EBAPG3_008605</name>
</gene>